<dbReference type="InterPro" id="IPR001577">
    <property type="entry name" value="Peptidase_M8"/>
</dbReference>
<comment type="cofactor">
    <cofactor evidence="15 16">
        <name>Zn(2+)</name>
        <dbReference type="ChEBI" id="CHEBI:29105"/>
    </cofactor>
    <text evidence="15 16">Binds 1 zinc ion per subunit.</text>
</comment>
<evidence type="ECO:0000256" key="12">
    <source>
        <dbReference type="ARBA" id="ARBA00023145"/>
    </source>
</evidence>
<feature type="non-terminal residue" evidence="17">
    <location>
        <position position="428"/>
    </location>
</feature>
<keyword evidence="14" id="KW-0325">Glycoprotein</keyword>
<evidence type="ECO:0000256" key="1">
    <source>
        <dbReference type="ARBA" id="ARBA00001249"/>
    </source>
</evidence>
<evidence type="ECO:0000313" key="17">
    <source>
        <dbReference type="EMBL" id="RNF09981.1"/>
    </source>
</evidence>
<feature type="chain" id="PRO_5023969771" description="Leishmanolysin-like peptidase" evidence="16">
    <location>
        <begin position="30"/>
        <end position="428"/>
    </location>
</feature>
<dbReference type="OrthoDB" id="527990at2759"/>
<keyword evidence="8 15" id="KW-0862">Zinc</keyword>
<keyword evidence="5 15" id="KW-0479">Metal-binding</keyword>
<dbReference type="VEuPathDB" id="TriTrypDB:TRSC58_06935"/>
<feature type="signal peptide" evidence="16">
    <location>
        <begin position="1"/>
        <end position="29"/>
    </location>
</feature>
<dbReference type="GO" id="GO:0004222">
    <property type="term" value="F:metalloendopeptidase activity"/>
    <property type="evidence" value="ECO:0007669"/>
    <property type="project" value="UniProtKB-UniRule"/>
</dbReference>
<protein>
    <recommendedName>
        <fullName evidence="16">Leishmanolysin-like peptidase</fullName>
        <ecNumber evidence="16">3.4.24.-</ecNumber>
    </recommendedName>
</protein>
<keyword evidence="11" id="KW-0472">Membrane</keyword>
<dbReference type="PROSITE" id="PS51257">
    <property type="entry name" value="PROKAR_LIPOPROTEIN"/>
    <property type="match status" value="1"/>
</dbReference>
<dbReference type="EMBL" id="MKGL01000039">
    <property type="protein sequence ID" value="RNF09981.1"/>
    <property type="molecule type" value="Genomic_DNA"/>
</dbReference>
<dbReference type="Proteomes" id="UP000283634">
    <property type="component" value="Unassembled WGS sequence"/>
</dbReference>
<dbReference type="PRINTS" id="PR00782">
    <property type="entry name" value="LSHMANOLYSIN"/>
</dbReference>
<evidence type="ECO:0000256" key="15">
    <source>
        <dbReference type="PIRSR" id="PIRSR601577-2"/>
    </source>
</evidence>
<proteinExistence type="inferred from homology"/>
<keyword evidence="4 16" id="KW-0645">Protease</keyword>
<keyword evidence="7 16" id="KW-0378">Hydrolase</keyword>
<evidence type="ECO:0000256" key="11">
    <source>
        <dbReference type="ARBA" id="ARBA00023136"/>
    </source>
</evidence>
<evidence type="ECO:0000256" key="2">
    <source>
        <dbReference type="ARBA" id="ARBA00004370"/>
    </source>
</evidence>
<feature type="binding site" evidence="15">
    <location>
        <position position="232"/>
    </location>
    <ligand>
        <name>Zn(2+)</name>
        <dbReference type="ChEBI" id="CHEBI:29105"/>
        <note>catalytic</note>
    </ligand>
</feature>
<dbReference type="GO" id="GO:0016020">
    <property type="term" value="C:membrane"/>
    <property type="evidence" value="ECO:0007669"/>
    <property type="project" value="UniProtKB-SubCell"/>
</dbReference>
<comment type="subcellular location">
    <subcellularLocation>
        <location evidence="2">Membrane</location>
    </subcellularLocation>
</comment>
<comment type="catalytic activity">
    <reaction evidence="1">
        <text>Preference for hydrophobic residues at P1 and P1' and basic residues at P2' and P3'. A model nonapeptide is cleaved at -Ala-Tyr-|-Leu-Lys-Lys-.</text>
        <dbReference type="EC" id="3.4.24.36"/>
    </reaction>
</comment>
<keyword evidence="12" id="KW-0865">Zymogen</keyword>
<evidence type="ECO:0000256" key="4">
    <source>
        <dbReference type="ARBA" id="ARBA00022670"/>
    </source>
</evidence>
<dbReference type="GO" id="GO:0046872">
    <property type="term" value="F:metal ion binding"/>
    <property type="evidence" value="ECO:0007669"/>
    <property type="project" value="UniProtKB-KW"/>
</dbReference>
<accession>A0A422NX20</accession>
<gene>
    <name evidence="17" type="ORF">TraAM80_01820</name>
</gene>
<dbReference type="Gene3D" id="3.10.170.20">
    <property type="match status" value="1"/>
</dbReference>
<name>A0A422NX20_TRYRA</name>
<dbReference type="Pfam" id="PF01457">
    <property type="entry name" value="Peptidase_M8"/>
    <property type="match status" value="1"/>
</dbReference>
<evidence type="ECO:0000256" key="16">
    <source>
        <dbReference type="RuleBase" id="RU366077"/>
    </source>
</evidence>
<comment type="similarity">
    <text evidence="3 16">Belongs to the peptidase M8 family.</text>
</comment>
<evidence type="ECO:0000256" key="5">
    <source>
        <dbReference type="ARBA" id="ARBA00022723"/>
    </source>
</evidence>
<dbReference type="GeneID" id="40325753"/>
<dbReference type="GO" id="GO:0005737">
    <property type="term" value="C:cytoplasm"/>
    <property type="evidence" value="ECO:0007669"/>
    <property type="project" value="TreeGrafter"/>
</dbReference>
<sequence length="428" mass="46931">MRRRLHATPFLSLAVFLLLLMYGAGGCLAAAHRRAFDEVFWESGRPPTAMVRELPRKGQGATQAYTVAAAGEDKSDWAPIRIAVSTEDLKDTNKYCTKEGEAKLDFRGNNSSCTEDEVLTSEMIKTLVDEILPVAVGLHAERLLVQRVKTPFVVLPFTEKEGNCQYFKVPESHQKTGVTDADMVLYVASRSNYGTWAVPCMFGNDGRPIAGALHIMPFHALPVMHSARTTAHAIALTLGFSMEQMQKHDMLLSVTGVRGGTSPVTVVKSPVTLRKAKLHYGCDTTPGIELNNHDGVYLWSLRNAKDELMSLRGKEAAGYYTALTMAAFEDLGYYKAVWGMEEPMVWGNNSGCEFLTKPCSEETPTTFPGMFCDKKDAKSLRCTSTRQAIGTCSGDVVDVSGGEKETCSVVHPPHRILENLFCAAEGID</sequence>
<evidence type="ECO:0000256" key="8">
    <source>
        <dbReference type="ARBA" id="ARBA00022833"/>
    </source>
</evidence>
<evidence type="ECO:0000256" key="9">
    <source>
        <dbReference type="ARBA" id="ARBA00022889"/>
    </source>
</evidence>
<evidence type="ECO:0000256" key="14">
    <source>
        <dbReference type="ARBA" id="ARBA00023180"/>
    </source>
</evidence>
<evidence type="ECO:0000256" key="10">
    <source>
        <dbReference type="ARBA" id="ARBA00023049"/>
    </source>
</evidence>
<evidence type="ECO:0000313" key="18">
    <source>
        <dbReference type="Proteomes" id="UP000283634"/>
    </source>
</evidence>
<keyword evidence="6 16" id="KW-0732">Signal</keyword>
<dbReference type="RefSeq" id="XP_029241291.1">
    <property type="nucleotide sequence ID" value="XM_029378848.1"/>
</dbReference>
<keyword evidence="10 15" id="KW-0482">Metalloprotease</keyword>
<organism evidence="17 18">
    <name type="scientific">Trypanosoma rangeli</name>
    <dbReference type="NCBI Taxonomy" id="5698"/>
    <lineage>
        <taxon>Eukaryota</taxon>
        <taxon>Discoba</taxon>
        <taxon>Euglenozoa</taxon>
        <taxon>Kinetoplastea</taxon>
        <taxon>Metakinetoplastina</taxon>
        <taxon>Trypanosomatida</taxon>
        <taxon>Trypanosomatidae</taxon>
        <taxon>Trypanosoma</taxon>
        <taxon>Herpetosoma</taxon>
    </lineage>
</organism>
<dbReference type="PANTHER" id="PTHR10942:SF0">
    <property type="entry name" value="LEISHMANOLYSIN-LIKE PEPTIDASE"/>
    <property type="match status" value="1"/>
</dbReference>
<dbReference type="GO" id="GO:0006508">
    <property type="term" value="P:proteolysis"/>
    <property type="evidence" value="ECO:0007669"/>
    <property type="project" value="UniProtKB-KW"/>
</dbReference>
<keyword evidence="13" id="KW-1015">Disulfide bond</keyword>
<keyword evidence="9" id="KW-0130">Cell adhesion</keyword>
<dbReference type="GO" id="GO:0007155">
    <property type="term" value="P:cell adhesion"/>
    <property type="evidence" value="ECO:0007669"/>
    <property type="project" value="UniProtKB-KW"/>
</dbReference>
<dbReference type="Gene3D" id="3.90.132.10">
    <property type="entry name" value="Leishmanolysin , domain 2"/>
    <property type="match status" value="1"/>
</dbReference>
<dbReference type="Gene3D" id="2.10.55.10">
    <property type="entry name" value="Leishmanolysin domain 3"/>
    <property type="match status" value="1"/>
</dbReference>
<dbReference type="SUPFAM" id="SSF55486">
    <property type="entry name" value="Metalloproteases ('zincins'), catalytic domain"/>
    <property type="match status" value="1"/>
</dbReference>
<keyword evidence="18" id="KW-1185">Reference proteome</keyword>
<dbReference type="PANTHER" id="PTHR10942">
    <property type="entry name" value="LEISHMANOLYSIN-LIKE PEPTIDASE"/>
    <property type="match status" value="1"/>
</dbReference>
<comment type="caution">
    <text evidence="17">The sequence shown here is derived from an EMBL/GenBank/DDBJ whole genome shotgun (WGS) entry which is preliminary data.</text>
</comment>
<evidence type="ECO:0000256" key="6">
    <source>
        <dbReference type="ARBA" id="ARBA00022729"/>
    </source>
</evidence>
<evidence type="ECO:0000256" key="13">
    <source>
        <dbReference type="ARBA" id="ARBA00023157"/>
    </source>
</evidence>
<reference evidence="17 18" key="1">
    <citation type="journal article" date="2018" name="BMC Genomics">
        <title>Genomic comparison of Trypanosoma conorhini and Trypanosoma rangeli to Trypanosoma cruzi strains of high and low virulence.</title>
        <authorList>
            <person name="Bradwell K.R."/>
            <person name="Koparde V.N."/>
            <person name="Matveyev A.V."/>
            <person name="Serrano M.G."/>
            <person name="Alves J.M."/>
            <person name="Parikh H."/>
            <person name="Huang B."/>
            <person name="Lee V."/>
            <person name="Espinosa-Alvarez O."/>
            <person name="Ortiz P.A."/>
            <person name="Costa-Martins A.G."/>
            <person name="Teixeira M.M."/>
            <person name="Buck G.A."/>
        </authorList>
    </citation>
    <scope>NUCLEOTIDE SEQUENCE [LARGE SCALE GENOMIC DNA]</scope>
    <source>
        <strain evidence="17 18">AM80</strain>
    </source>
</reference>
<evidence type="ECO:0000256" key="7">
    <source>
        <dbReference type="ARBA" id="ARBA00022801"/>
    </source>
</evidence>
<evidence type="ECO:0000256" key="3">
    <source>
        <dbReference type="ARBA" id="ARBA00005860"/>
    </source>
</evidence>
<dbReference type="VEuPathDB" id="TriTrypDB:TRSC58_04178"/>
<dbReference type="EC" id="3.4.24.-" evidence="16"/>
<dbReference type="AlphaFoldDB" id="A0A422NX20"/>